<evidence type="ECO:0000313" key="6">
    <source>
        <dbReference type="Proteomes" id="UP000184108"/>
    </source>
</evidence>
<evidence type="ECO:0000256" key="2">
    <source>
        <dbReference type="ARBA" id="ARBA00023125"/>
    </source>
</evidence>
<evidence type="ECO:0000313" key="5">
    <source>
        <dbReference type="EMBL" id="SHF42389.1"/>
    </source>
</evidence>
<keyword evidence="2 5" id="KW-0238">DNA-binding</keyword>
<gene>
    <name evidence="5" type="ORF">SAMN02787073_2276</name>
</gene>
<feature type="domain" description="HTH araC/xylS-type" evidence="4">
    <location>
        <begin position="189"/>
        <end position="291"/>
    </location>
</feature>
<keyword evidence="3" id="KW-0804">Transcription</keyword>
<evidence type="ECO:0000256" key="1">
    <source>
        <dbReference type="ARBA" id="ARBA00023015"/>
    </source>
</evidence>
<dbReference type="InterPro" id="IPR018060">
    <property type="entry name" value="HTH_AraC"/>
</dbReference>
<organism evidence="5 6">
    <name type="scientific">Chryseobacterium vrystaatense</name>
    <dbReference type="NCBI Taxonomy" id="307480"/>
    <lineage>
        <taxon>Bacteria</taxon>
        <taxon>Pseudomonadati</taxon>
        <taxon>Bacteroidota</taxon>
        <taxon>Flavobacteriia</taxon>
        <taxon>Flavobacteriales</taxon>
        <taxon>Weeksellaceae</taxon>
        <taxon>Chryseobacterium group</taxon>
        <taxon>Chryseobacterium</taxon>
    </lineage>
</organism>
<dbReference type="Proteomes" id="UP000184108">
    <property type="component" value="Unassembled WGS sequence"/>
</dbReference>
<dbReference type="GO" id="GO:0043565">
    <property type="term" value="F:sequence-specific DNA binding"/>
    <property type="evidence" value="ECO:0007669"/>
    <property type="project" value="InterPro"/>
</dbReference>
<dbReference type="InterPro" id="IPR020449">
    <property type="entry name" value="Tscrpt_reg_AraC-type_HTH"/>
</dbReference>
<accession>A0A1M5BIZ0</accession>
<dbReference type="Gene3D" id="1.10.10.60">
    <property type="entry name" value="Homeodomain-like"/>
    <property type="match status" value="1"/>
</dbReference>
<dbReference type="AlphaFoldDB" id="A0A1M5BIZ0"/>
<dbReference type="PANTHER" id="PTHR43280:SF32">
    <property type="entry name" value="TRANSCRIPTIONAL REGULATORY PROTEIN"/>
    <property type="match status" value="1"/>
</dbReference>
<dbReference type="InterPro" id="IPR009057">
    <property type="entry name" value="Homeodomain-like_sf"/>
</dbReference>
<dbReference type="Pfam" id="PF12833">
    <property type="entry name" value="HTH_18"/>
    <property type="match status" value="1"/>
</dbReference>
<dbReference type="PANTHER" id="PTHR43280">
    <property type="entry name" value="ARAC-FAMILY TRANSCRIPTIONAL REGULATOR"/>
    <property type="match status" value="1"/>
</dbReference>
<keyword evidence="1" id="KW-0805">Transcription regulation</keyword>
<dbReference type="EMBL" id="FQVE01000002">
    <property type="protein sequence ID" value="SHF42389.1"/>
    <property type="molecule type" value="Genomic_DNA"/>
</dbReference>
<protein>
    <submittedName>
        <fullName evidence="5">AraC-type DNA-binding protein</fullName>
    </submittedName>
</protein>
<reference evidence="6" key="1">
    <citation type="submission" date="2016-11" db="EMBL/GenBank/DDBJ databases">
        <authorList>
            <person name="Varghese N."/>
            <person name="Submissions S."/>
        </authorList>
    </citation>
    <scope>NUCLEOTIDE SEQUENCE [LARGE SCALE GENOMIC DNA]</scope>
    <source>
        <strain evidence="6">YR203</strain>
    </source>
</reference>
<sequence>MVVSTEYIGYICLMSALEKFGVEIFTQHNIFERISADKPFRPENPAFIFIKSGTIKLRQHFSDLELSANMFMVTDPQTIYEMVSVSGDFQSRMVSYKRDFISALSLKFNRLITYRYFRQQMNRGVPFAENEMDVVWKSVNFLKYILDSETEMLYKKEMVEHLFSVFCYQMAGIISKEDNNSMNQMSRQEEIVFVFLTDLAEHHLTERTVEFYAERQSITTRHLSSVVKSITGKSASQIIALIVMNEAKVLLNSSNKPVSEVSSILGFSDQYSFSHFFKKHLEVSPSQYRHQFEN</sequence>
<evidence type="ECO:0000256" key="3">
    <source>
        <dbReference type="ARBA" id="ARBA00023163"/>
    </source>
</evidence>
<evidence type="ECO:0000259" key="4">
    <source>
        <dbReference type="PROSITE" id="PS01124"/>
    </source>
</evidence>
<name>A0A1M5BIZ0_9FLAO</name>
<dbReference type="PROSITE" id="PS01124">
    <property type="entry name" value="HTH_ARAC_FAMILY_2"/>
    <property type="match status" value="1"/>
</dbReference>
<dbReference type="GO" id="GO:0003700">
    <property type="term" value="F:DNA-binding transcription factor activity"/>
    <property type="evidence" value="ECO:0007669"/>
    <property type="project" value="InterPro"/>
</dbReference>
<dbReference type="SMART" id="SM00342">
    <property type="entry name" value="HTH_ARAC"/>
    <property type="match status" value="1"/>
</dbReference>
<dbReference type="PRINTS" id="PR00032">
    <property type="entry name" value="HTHARAC"/>
</dbReference>
<proteinExistence type="predicted"/>
<dbReference type="SUPFAM" id="SSF46689">
    <property type="entry name" value="Homeodomain-like"/>
    <property type="match status" value="1"/>
</dbReference>